<accession>A0A317C596</accession>
<dbReference type="Proteomes" id="UP000245506">
    <property type="component" value="Unassembled WGS sequence"/>
</dbReference>
<dbReference type="RefSeq" id="WP_109825910.1">
    <property type="nucleotide sequence ID" value="NZ_QGKL01000042.1"/>
</dbReference>
<evidence type="ECO:0000313" key="2">
    <source>
        <dbReference type="EMBL" id="PWQ93768.1"/>
    </source>
</evidence>
<gene>
    <name evidence="2" type="ORF">DKT75_19350</name>
</gene>
<evidence type="ECO:0000256" key="1">
    <source>
        <dbReference type="SAM" id="SignalP"/>
    </source>
</evidence>
<organism evidence="2 3">
    <name type="scientific">Leucothrix arctica</name>
    <dbReference type="NCBI Taxonomy" id="1481894"/>
    <lineage>
        <taxon>Bacteria</taxon>
        <taxon>Pseudomonadati</taxon>
        <taxon>Pseudomonadota</taxon>
        <taxon>Gammaproteobacteria</taxon>
        <taxon>Thiotrichales</taxon>
        <taxon>Thiotrichaceae</taxon>
        <taxon>Leucothrix</taxon>
    </lineage>
</organism>
<name>A0A317C596_9GAMM</name>
<protein>
    <submittedName>
        <fullName evidence="2">Uncharacterized protein</fullName>
    </submittedName>
</protein>
<dbReference type="EMBL" id="QGKL01000042">
    <property type="protein sequence ID" value="PWQ93768.1"/>
    <property type="molecule type" value="Genomic_DNA"/>
</dbReference>
<feature type="chain" id="PRO_5016458651" evidence="1">
    <location>
        <begin position="21"/>
        <end position="92"/>
    </location>
</feature>
<dbReference type="OrthoDB" id="9964250at2"/>
<keyword evidence="3" id="KW-1185">Reference proteome</keyword>
<evidence type="ECO:0000313" key="3">
    <source>
        <dbReference type="Proteomes" id="UP000245506"/>
    </source>
</evidence>
<proteinExistence type="predicted"/>
<feature type="signal peptide" evidence="1">
    <location>
        <begin position="1"/>
        <end position="20"/>
    </location>
</feature>
<sequence>MKLRLPHLVLLIALPSAVYAGSHGSFTKELRFVDASSVERVVLKQPMSYDLIWSPNAGRFNAVKVIKGKPLKMDKSQEASQTPEINYRALAI</sequence>
<comment type="caution">
    <text evidence="2">The sequence shown here is derived from an EMBL/GenBank/DDBJ whole genome shotgun (WGS) entry which is preliminary data.</text>
</comment>
<dbReference type="AlphaFoldDB" id="A0A317C596"/>
<reference evidence="2 3" key="1">
    <citation type="submission" date="2018-05" db="EMBL/GenBank/DDBJ databases">
        <title>Leucothrix arctica sp. nov., isolated from Arctic seawater.</title>
        <authorList>
            <person name="Choi A."/>
            <person name="Baek K."/>
        </authorList>
    </citation>
    <scope>NUCLEOTIDE SEQUENCE [LARGE SCALE GENOMIC DNA]</scope>
    <source>
        <strain evidence="2 3">IMCC9719</strain>
    </source>
</reference>
<keyword evidence="1" id="KW-0732">Signal</keyword>